<keyword evidence="6 7" id="KW-0472">Membrane</keyword>
<dbReference type="CDD" id="cd06261">
    <property type="entry name" value="TM_PBP2"/>
    <property type="match status" value="1"/>
</dbReference>
<proteinExistence type="inferred from homology"/>
<sequence>MATQDSPRFDTVDWDEIASGGGREVTKSLAALGAILAGLAALFLYDLLAVPDRTATFAAVGWGYDVTRLDWLLALSLLFVGFYGVLPLYRNRRMTRYYWAEFKKNRPAVVSLAFLAVVFVGGILGPVVVSPPESELLRQFQPPVFMEIQRNYVIECVGEAAGGVCQGTWQHPLGTTPDGRDIFSMIVYGMQISMKVGLIATLMAVVIGASVGTVSAYAGGMVDEVLMRYVDIQQSFPTLVLYLLIIYTWDADLFTMVILFGLFSWEGTARYVRSNALAKTEEEYMKASRLSGAGTYHTIRRHLVPNTASSIITDATLLIPAFLLAEAQLSFLGLGDTSVASWGQLISIGRDHLSYAPWITLAPGLVLFLTILAFNFLGDALLDALNPEARAEAES</sequence>
<dbReference type="InterPro" id="IPR050366">
    <property type="entry name" value="BP-dependent_transpt_permease"/>
</dbReference>
<dbReference type="SUPFAM" id="SSF161098">
    <property type="entry name" value="MetI-like"/>
    <property type="match status" value="1"/>
</dbReference>
<dbReference type="EMBL" id="JAMQOQ010000001">
    <property type="protein sequence ID" value="MDS0293340.1"/>
    <property type="molecule type" value="Genomic_DNA"/>
</dbReference>
<dbReference type="InterPro" id="IPR025966">
    <property type="entry name" value="OppC_N"/>
</dbReference>
<keyword evidence="10" id="KW-1185">Reference proteome</keyword>
<keyword evidence="3" id="KW-1003">Cell membrane</keyword>
<organism evidence="9 10">
    <name type="scientific">Halogeometricum luteum</name>
    <dbReference type="NCBI Taxonomy" id="2950537"/>
    <lineage>
        <taxon>Archaea</taxon>
        <taxon>Methanobacteriati</taxon>
        <taxon>Methanobacteriota</taxon>
        <taxon>Stenosarchaea group</taxon>
        <taxon>Halobacteria</taxon>
        <taxon>Halobacteriales</taxon>
        <taxon>Haloferacaceae</taxon>
        <taxon>Halogeometricum</taxon>
    </lineage>
</organism>
<feature type="transmembrane region" description="Helical" evidence="7">
    <location>
        <begin position="71"/>
        <end position="89"/>
    </location>
</feature>
<evidence type="ECO:0000256" key="2">
    <source>
        <dbReference type="ARBA" id="ARBA00022448"/>
    </source>
</evidence>
<dbReference type="InterPro" id="IPR000515">
    <property type="entry name" value="MetI-like"/>
</dbReference>
<dbReference type="PANTHER" id="PTHR43386">
    <property type="entry name" value="OLIGOPEPTIDE TRANSPORT SYSTEM PERMEASE PROTEIN APPC"/>
    <property type="match status" value="1"/>
</dbReference>
<keyword evidence="4 7" id="KW-0812">Transmembrane</keyword>
<name>A0ABU2FXS1_9EURY</name>
<protein>
    <submittedName>
        <fullName evidence="9">ABC transporter permease</fullName>
    </submittedName>
</protein>
<evidence type="ECO:0000256" key="3">
    <source>
        <dbReference type="ARBA" id="ARBA00022475"/>
    </source>
</evidence>
<feature type="transmembrane region" description="Helical" evidence="7">
    <location>
        <begin position="196"/>
        <end position="218"/>
    </location>
</feature>
<dbReference type="PANTHER" id="PTHR43386:SF1">
    <property type="entry name" value="D,D-DIPEPTIDE TRANSPORT SYSTEM PERMEASE PROTEIN DDPC-RELATED"/>
    <property type="match status" value="1"/>
</dbReference>
<feature type="transmembrane region" description="Helical" evidence="7">
    <location>
        <begin position="355"/>
        <end position="377"/>
    </location>
</feature>
<evidence type="ECO:0000313" key="10">
    <source>
        <dbReference type="Proteomes" id="UP001254813"/>
    </source>
</evidence>
<comment type="caution">
    <text evidence="9">The sequence shown here is derived from an EMBL/GenBank/DDBJ whole genome shotgun (WGS) entry which is preliminary data.</text>
</comment>
<dbReference type="Pfam" id="PF00528">
    <property type="entry name" value="BPD_transp_1"/>
    <property type="match status" value="1"/>
</dbReference>
<feature type="transmembrane region" description="Helical" evidence="7">
    <location>
        <begin position="239"/>
        <end position="265"/>
    </location>
</feature>
<accession>A0ABU2FXS1</accession>
<evidence type="ECO:0000256" key="4">
    <source>
        <dbReference type="ARBA" id="ARBA00022692"/>
    </source>
</evidence>
<evidence type="ECO:0000256" key="1">
    <source>
        <dbReference type="ARBA" id="ARBA00004651"/>
    </source>
</evidence>
<evidence type="ECO:0000256" key="5">
    <source>
        <dbReference type="ARBA" id="ARBA00022989"/>
    </source>
</evidence>
<dbReference type="Pfam" id="PF12911">
    <property type="entry name" value="OppC_N"/>
    <property type="match status" value="1"/>
</dbReference>
<feature type="domain" description="ABC transmembrane type-1" evidence="8">
    <location>
        <begin position="190"/>
        <end position="378"/>
    </location>
</feature>
<feature type="transmembrane region" description="Helical" evidence="7">
    <location>
        <begin position="29"/>
        <end position="51"/>
    </location>
</feature>
<dbReference type="RefSeq" id="WP_310927157.1">
    <property type="nucleotide sequence ID" value="NZ_JAMQOQ010000001.1"/>
</dbReference>
<evidence type="ECO:0000313" key="9">
    <source>
        <dbReference type="EMBL" id="MDS0293340.1"/>
    </source>
</evidence>
<dbReference type="InterPro" id="IPR035906">
    <property type="entry name" value="MetI-like_sf"/>
</dbReference>
<evidence type="ECO:0000256" key="6">
    <source>
        <dbReference type="ARBA" id="ARBA00023136"/>
    </source>
</evidence>
<dbReference type="PROSITE" id="PS50928">
    <property type="entry name" value="ABC_TM1"/>
    <property type="match status" value="1"/>
</dbReference>
<comment type="similarity">
    <text evidence="7">Belongs to the binding-protein-dependent transport system permease family.</text>
</comment>
<evidence type="ECO:0000256" key="7">
    <source>
        <dbReference type="RuleBase" id="RU363032"/>
    </source>
</evidence>
<keyword evidence="2 7" id="KW-0813">Transport</keyword>
<dbReference type="Proteomes" id="UP001254813">
    <property type="component" value="Unassembled WGS sequence"/>
</dbReference>
<reference evidence="9 10" key="1">
    <citation type="submission" date="2022-06" db="EMBL/GenBank/DDBJ databases">
        <title>Halogeometricum sp. a new haloarchaeum isolate from saline soil.</title>
        <authorList>
            <person name="Strakova D."/>
            <person name="Galisteo C."/>
            <person name="Sanchez-Porro C."/>
            <person name="Ventosa A."/>
        </authorList>
    </citation>
    <scope>NUCLEOTIDE SEQUENCE [LARGE SCALE GENOMIC DNA]</scope>
    <source>
        <strain evidence="10">S3BR25-2</strain>
    </source>
</reference>
<gene>
    <name evidence="9" type="ORF">NDI79_04030</name>
</gene>
<feature type="transmembrane region" description="Helical" evidence="7">
    <location>
        <begin position="109"/>
        <end position="129"/>
    </location>
</feature>
<keyword evidence="5 7" id="KW-1133">Transmembrane helix</keyword>
<comment type="subcellular location">
    <subcellularLocation>
        <location evidence="1 7">Cell membrane</location>
        <topology evidence="1 7">Multi-pass membrane protein</topology>
    </subcellularLocation>
</comment>
<evidence type="ECO:0000259" key="8">
    <source>
        <dbReference type="PROSITE" id="PS50928"/>
    </source>
</evidence>
<dbReference type="Gene3D" id="1.10.3720.10">
    <property type="entry name" value="MetI-like"/>
    <property type="match status" value="1"/>
</dbReference>